<organism evidence="13 14">
    <name type="scientific">Tetracentron sinense</name>
    <name type="common">Spur-leaf</name>
    <dbReference type="NCBI Taxonomy" id="13715"/>
    <lineage>
        <taxon>Eukaryota</taxon>
        <taxon>Viridiplantae</taxon>
        <taxon>Streptophyta</taxon>
        <taxon>Embryophyta</taxon>
        <taxon>Tracheophyta</taxon>
        <taxon>Spermatophyta</taxon>
        <taxon>Magnoliopsida</taxon>
        <taxon>Trochodendrales</taxon>
        <taxon>Trochodendraceae</taxon>
        <taxon>Tetracentron</taxon>
    </lineage>
</organism>
<evidence type="ECO:0000256" key="9">
    <source>
        <dbReference type="ARBA" id="ARBA00023004"/>
    </source>
</evidence>
<evidence type="ECO:0000256" key="5">
    <source>
        <dbReference type="ARBA" id="ARBA00022448"/>
    </source>
</evidence>
<keyword evidence="10" id="KW-0406">Ion transport</keyword>
<comment type="similarity">
    <text evidence="2">Belongs to the frataxin family.</text>
</comment>
<dbReference type="GO" id="GO:0034986">
    <property type="term" value="F:iron chaperone activity"/>
    <property type="evidence" value="ECO:0007669"/>
    <property type="project" value="TreeGrafter"/>
</dbReference>
<keyword evidence="6" id="KW-0410">Iron transport</keyword>
<dbReference type="GO" id="GO:0004322">
    <property type="term" value="F:ferroxidase activity"/>
    <property type="evidence" value="ECO:0007669"/>
    <property type="project" value="UniProtKB-EC"/>
</dbReference>
<dbReference type="SUPFAM" id="SSF55387">
    <property type="entry name" value="Frataxin/Nqo15-like"/>
    <property type="match status" value="1"/>
</dbReference>
<evidence type="ECO:0000256" key="4">
    <source>
        <dbReference type="ARBA" id="ARBA00022434"/>
    </source>
</evidence>
<keyword evidence="4" id="KW-0409">Iron storage</keyword>
<dbReference type="InterPro" id="IPR020895">
    <property type="entry name" value="Frataxin_CS"/>
</dbReference>
<dbReference type="EC" id="1.16.3.1" evidence="3"/>
<dbReference type="Proteomes" id="UP000655225">
    <property type="component" value="Unassembled WGS sequence"/>
</dbReference>
<dbReference type="InterPro" id="IPR036524">
    <property type="entry name" value="Frataxin/CyaY_sf"/>
</dbReference>
<evidence type="ECO:0000313" key="14">
    <source>
        <dbReference type="Proteomes" id="UP000655225"/>
    </source>
</evidence>
<evidence type="ECO:0000256" key="12">
    <source>
        <dbReference type="ARBA" id="ARBA00047990"/>
    </source>
</evidence>
<dbReference type="GO" id="GO:0006879">
    <property type="term" value="P:intracellular iron ion homeostasis"/>
    <property type="evidence" value="ECO:0007669"/>
    <property type="project" value="UniProtKB-KW"/>
</dbReference>
<dbReference type="Pfam" id="PF01491">
    <property type="entry name" value="Frataxin_Cyay"/>
    <property type="match status" value="1"/>
</dbReference>
<dbReference type="SMART" id="SM01219">
    <property type="entry name" value="Frataxin_Cyay"/>
    <property type="match status" value="1"/>
</dbReference>
<evidence type="ECO:0000256" key="2">
    <source>
        <dbReference type="ARBA" id="ARBA00008183"/>
    </source>
</evidence>
<dbReference type="GO" id="GO:0051537">
    <property type="term" value="F:2 iron, 2 sulfur cluster binding"/>
    <property type="evidence" value="ECO:0007669"/>
    <property type="project" value="TreeGrafter"/>
</dbReference>
<dbReference type="OMA" id="FDWDISS"/>
<proteinExistence type="inferred from homology"/>
<accession>A0A835A4S3</accession>
<evidence type="ECO:0000256" key="10">
    <source>
        <dbReference type="ARBA" id="ARBA00023065"/>
    </source>
</evidence>
<evidence type="ECO:0000256" key="7">
    <source>
        <dbReference type="ARBA" id="ARBA00022946"/>
    </source>
</evidence>
<dbReference type="InterPro" id="IPR017789">
    <property type="entry name" value="Frataxin"/>
</dbReference>
<dbReference type="GO" id="GO:0016226">
    <property type="term" value="P:iron-sulfur cluster assembly"/>
    <property type="evidence" value="ECO:0007669"/>
    <property type="project" value="InterPro"/>
</dbReference>
<protein>
    <recommendedName>
        <fullName evidence="3">ferroxidase</fullName>
        <ecNumber evidence="3">1.16.3.1</ecNumber>
    </recommendedName>
</protein>
<dbReference type="GO" id="GO:0006826">
    <property type="term" value="P:iron ion transport"/>
    <property type="evidence" value="ECO:0007669"/>
    <property type="project" value="UniProtKB-KW"/>
</dbReference>
<keyword evidence="14" id="KW-1185">Reference proteome</keyword>
<gene>
    <name evidence="13" type="ORF">HHK36_002021</name>
</gene>
<dbReference type="GO" id="GO:0008198">
    <property type="term" value="F:ferrous iron binding"/>
    <property type="evidence" value="ECO:0007669"/>
    <property type="project" value="TreeGrafter"/>
</dbReference>
<dbReference type="PROSITE" id="PS50810">
    <property type="entry name" value="FRATAXIN_2"/>
    <property type="match status" value="1"/>
</dbReference>
<evidence type="ECO:0000256" key="8">
    <source>
        <dbReference type="ARBA" id="ARBA00023002"/>
    </source>
</evidence>
<keyword evidence="9" id="KW-0408">Iron</keyword>
<dbReference type="OrthoDB" id="1897642at2759"/>
<comment type="subcellular location">
    <subcellularLocation>
        <location evidence="1">Mitochondrion</location>
    </subcellularLocation>
</comment>
<dbReference type="GO" id="GO:0008199">
    <property type="term" value="F:ferric iron binding"/>
    <property type="evidence" value="ECO:0007669"/>
    <property type="project" value="InterPro"/>
</dbReference>
<dbReference type="NCBIfam" id="TIGR03422">
    <property type="entry name" value="mito_frataxin"/>
    <property type="match status" value="1"/>
</dbReference>
<dbReference type="PROSITE" id="PS01344">
    <property type="entry name" value="FRATAXIN_1"/>
    <property type="match status" value="1"/>
</dbReference>
<dbReference type="PANTHER" id="PTHR16821:SF2">
    <property type="entry name" value="FRATAXIN, MITOCHONDRIAL"/>
    <property type="match status" value="1"/>
</dbReference>
<keyword evidence="5" id="KW-0813">Transport</keyword>
<dbReference type="InterPro" id="IPR002908">
    <property type="entry name" value="Frataxin/CyaY"/>
</dbReference>
<keyword evidence="8" id="KW-0560">Oxidoreductase</keyword>
<reference evidence="13 14" key="1">
    <citation type="submission" date="2020-04" db="EMBL/GenBank/DDBJ databases">
        <title>Plant Genome Project.</title>
        <authorList>
            <person name="Zhang R.-G."/>
        </authorList>
    </citation>
    <scope>NUCLEOTIDE SEQUENCE [LARGE SCALE GENOMIC DNA]</scope>
    <source>
        <strain evidence="13">YNK0</strain>
        <tissue evidence="13">Leaf</tissue>
    </source>
</reference>
<sequence>MAPPSSSKLFSLRRLLVELKSSNSSCSYPCRVYRNYSPIALLSSSPLLQQSSRAPEFSENAFASPAPSFYRGFCSQPLNLDNGAQGPAAIDYSSLLPEEEFHSLADATINDLQEKFESGRREEILERGKGSNDFERIEGGVEYGDFIEMDGFDIDYGNQVLTLKLGNLGTYVLNKQTPNRQIWLSSPVSGPSRFDWDISSQTWVYRRTKANLLQLFERELEQLCGKPISLS</sequence>
<comment type="caution">
    <text evidence="13">The sequence shown here is derived from an EMBL/GenBank/DDBJ whole genome shotgun (WGS) entry which is preliminary data.</text>
</comment>
<evidence type="ECO:0000256" key="6">
    <source>
        <dbReference type="ARBA" id="ARBA00022496"/>
    </source>
</evidence>
<dbReference type="Gene3D" id="3.30.920.10">
    <property type="entry name" value="Frataxin/CyaY"/>
    <property type="match status" value="1"/>
</dbReference>
<evidence type="ECO:0000256" key="1">
    <source>
        <dbReference type="ARBA" id="ARBA00004173"/>
    </source>
</evidence>
<dbReference type="EMBL" id="JABCRI010000001">
    <property type="protein sequence ID" value="KAF8414022.1"/>
    <property type="molecule type" value="Genomic_DNA"/>
</dbReference>
<dbReference type="NCBIfam" id="TIGR03421">
    <property type="entry name" value="FeS_CyaY"/>
    <property type="match status" value="1"/>
</dbReference>
<keyword evidence="11" id="KW-0496">Mitochondrion</keyword>
<name>A0A835A4S3_TETSI</name>
<evidence type="ECO:0000256" key="3">
    <source>
        <dbReference type="ARBA" id="ARBA00013107"/>
    </source>
</evidence>
<dbReference type="PANTHER" id="PTHR16821">
    <property type="entry name" value="FRATAXIN"/>
    <property type="match status" value="1"/>
</dbReference>
<comment type="catalytic activity">
    <reaction evidence="12">
        <text>4 Fe(2+) + O2 + 4 H(+) = 4 Fe(3+) + 2 H2O</text>
        <dbReference type="Rhea" id="RHEA:11148"/>
        <dbReference type="ChEBI" id="CHEBI:15377"/>
        <dbReference type="ChEBI" id="CHEBI:15378"/>
        <dbReference type="ChEBI" id="CHEBI:15379"/>
        <dbReference type="ChEBI" id="CHEBI:29033"/>
        <dbReference type="ChEBI" id="CHEBI:29034"/>
        <dbReference type="EC" id="1.16.3.1"/>
    </reaction>
</comment>
<dbReference type="GO" id="GO:0005739">
    <property type="term" value="C:mitochondrion"/>
    <property type="evidence" value="ECO:0007669"/>
    <property type="project" value="UniProtKB-SubCell"/>
</dbReference>
<dbReference type="AlphaFoldDB" id="A0A835A4S3"/>
<evidence type="ECO:0000313" key="13">
    <source>
        <dbReference type="EMBL" id="KAF8414022.1"/>
    </source>
</evidence>
<keyword evidence="7" id="KW-0809">Transit peptide</keyword>
<evidence type="ECO:0000256" key="11">
    <source>
        <dbReference type="ARBA" id="ARBA00023128"/>
    </source>
</evidence>